<reference evidence="1 2" key="3">
    <citation type="journal article" date="2006" name="J. Gen. Virol.">
        <title>Gene organization and complete sequence of the Hyphantria cunea nucleopolyhedrovirus genome.</title>
        <authorList>
            <person name="Ikeda M."/>
            <person name="Shikata M."/>
            <person name="Shirata N."/>
            <person name="Chaeychomsri S."/>
            <person name="Kobayashi M."/>
        </authorList>
    </citation>
    <scope>NUCLEOTIDE SEQUENCE [LARGE SCALE GENOMIC DNA]</scope>
</reference>
<reference evidence="1 2" key="2">
    <citation type="journal article" date="2004" name="Virology">
        <title>Identification and functional analysis of Hyphantria cunea nucleopolyhedrovirus iap genes.</title>
        <authorList>
            <person name="Ikeda M."/>
            <person name="Yanagimoto K."/>
            <person name="Kobayashi M."/>
        </authorList>
    </citation>
    <scope>NUCLEOTIDE SEQUENCE [LARGE SCALE GENOMIC DNA]</scope>
</reference>
<dbReference type="InterPro" id="IPR021286">
    <property type="entry name" value="Baculovirus_E26"/>
</dbReference>
<reference evidence="1 2" key="1">
    <citation type="journal article" date="2002" name="Virus Genes">
        <title>Identification and characterization of Hyphantria cunea nucleopolyhedrovirus homologous repeated regions.</title>
        <authorList>
            <person name="FelipeAlves C.A."/>
            <person name="Ikeda M."/>
            <person name="Kobayashi M."/>
        </authorList>
    </citation>
    <scope>NUCLEOTIDE SEQUENCE [LARGE SCALE GENOMIC DNA]</scope>
</reference>
<evidence type="ECO:0000313" key="1">
    <source>
        <dbReference type="EMBL" id="BAE72425.1"/>
    </source>
</evidence>
<dbReference type="RefSeq" id="YP_473324.1">
    <property type="nucleotide sequence ID" value="NC_007767.1"/>
</dbReference>
<name>Q2NP62_NPVHC</name>
<dbReference type="EMBL" id="AP009046">
    <property type="protein sequence ID" value="BAE72425.1"/>
    <property type="molecule type" value="Genomic_DNA"/>
</dbReference>
<dbReference type="KEGG" id="vg:3890498"/>
<dbReference type="Proteomes" id="UP000202376">
    <property type="component" value="Segment"/>
</dbReference>
<sequence length="72" mass="7798">MGGEQVFLARRADCARDRRRIAEALTTSLGAGVVVHGTNKRFEVTDADKVVSAKLIVQQVLHNGYHSDAGAY</sequence>
<proteinExistence type="predicted"/>
<dbReference type="Pfam" id="PF11050">
    <property type="entry name" value="Viral_env_E26"/>
    <property type="match status" value="1"/>
</dbReference>
<protein>
    <submittedName>
        <fullName evidence="1">ORF136 peptide</fullName>
    </submittedName>
</protein>
<organismHost>
    <name type="scientific">Lepidoptera</name>
    <name type="common">moths &amp; butterflies</name>
    <dbReference type="NCBI Taxonomy" id="7088"/>
</organismHost>
<evidence type="ECO:0000313" key="2">
    <source>
        <dbReference type="Proteomes" id="UP000202376"/>
    </source>
</evidence>
<dbReference type="GeneID" id="3890498"/>
<accession>Q2NP62</accession>
<gene>
    <name evidence="1" type="ORF">HynVgp136</name>
</gene>
<keyword evidence="2" id="KW-1185">Reference proteome</keyword>
<organism evidence="1 2">
    <name type="scientific">Hyphantria cunea nuclear polyhedrosis virus</name>
    <name type="common">HcNPV</name>
    <dbReference type="NCBI Taxonomy" id="28288"/>
    <lineage>
        <taxon>Viruses</taxon>
        <taxon>Viruses incertae sedis</taxon>
        <taxon>Naldaviricetes</taxon>
        <taxon>Lefavirales</taxon>
        <taxon>Baculoviridae</taxon>
        <taxon>Alphabaculovirus</taxon>
        <taxon>Alphabaculovirus hycuneae</taxon>
    </lineage>
</organism>